<comment type="caution">
    <text evidence="2">The sequence shown here is derived from an EMBL/GenBank/DDBJ whole genome shotgun (WGS) entry which is preliminary data.</text>
</comment>
<reference evidence="2" key="1">
    <citation type="submission" date="2023-10" db="EMBL/GenBank/DDBJ databases">
        <title>Genome assembly of Pristionchus species.</title>
        <authorList>
            <person name="Yoshida K."/>
            <person name="Sommer R.J."/>
        </authorList>
    </citation>
    <scope>NUCLEOTIDE SEQUENCE</scope>
    <source>
        <strain evidence="2">RS0144</strain>
    </source>
</reference>
<organism evidence="2 3">
    <name type="scientific">Pristionchus entomophagus</name>
    <dbReference type="NCBI Taxonomy" id="358040"/>
    <lineage>
        <taxon>Eukaryota</taxon>
        <taxon>Metazoa</taxon>
        <taxon>Ecdysozoa</taxon>
        <taxon>Nematoda</taxon>
        <taxon>Chromadorea</taxon>
        <taxon>Rhabditida</taxon>
        <taxon>Rhabditina</taxon>
        <taxon>Diplogasteromorpha</taxon>
        <taxon>Diplogasteroidea</taxon>
        <taxon>Neodiplogasteridae</taxon>
        <taxon>Pristionchus</taxon>
    </lineage>
</organism>
<feature type="region of interest" description="Disordered" evidence="1">
    <location>
        <begin position="221"/>
        <end position="250"/>
    </location>
</feature>
<name>A0AAV5TT30_9BILA</name>
<proteinExistence type="predicted"/>
<feature type="region of interest" description="Disordered" evidence="1">
    <location>
        <begin position="277"/>
        <end position="297"/>
    </location>
</feature>
<sequence>RPVSRPVSTSSSTTSGGGGGVQTRAMAAAAASASDPAGVAALTAGLSRFQIQSKSIRIPPACRCRSTERGSRRHASAAAGANDRLGRPTTRRPSAPSAASAASVRVTGAAATSRPAAAPIRVVAPLRAADRFLAETTSASGRAAGPVAATAAPVAAPPRHNSAFRKPTSTSIRRLAAPRTRQSAGVPSTPKRFSSGLHAYPPDTLPVSTLTIPDTPRFRVDRRASSHSRVLAASDAAAGSSSATRSASRAPVNLSRLVNRLSQPRPQRVAEVAGAVGDVSSSSLPPPNPRRLGAVPLGRTHGLPVVRRTTASTQPVAVAAAAGGRDRSNSAARAAAAA</sequence>
<accession>A0AAV5TT30</accession>
<feature type="compositionally biased region" description="Low complexity" evidence="1">
    <location>
        <begin position="228"/>
        <end position="250"/>
    </location>
</feature>
<evidence type="ECO:0000313" key="3">
    <source>
        <dbReference type="Proteomes" id="UP001432027"/>
    </source>
</evidence>
<protein>
    <submittedName>
        <fullName evidence="2">Uncharacterized protein</fullName>
    </submittedName>
</protein>
<feature type="region of interest" description="Disordered" evidence="1">
    <location>
        <begin position="62"/>
        <end position="103"/>
    </location>
</feature>
<dbReference type="EMBL" id="BTSX01000004">
    <property type="protein sequence ID" value="GMS97630.1"/>
    <property type="molecule type" value="Genomic_DNA"/>
</dbReference>
<feature type="region of interest" description="Disordered" evidence="1">
    <location>
        <begin position="1"/>
        <end position="34"/>
    </location>
</feature>
<evidence type="ECO:0000313" key="2">
    <source>
        <dbReference type="EMBL" id="GMS97630.1"/>
    </source>
</evidence>
<evidence type="ECO:0000256" key="1">
    <source>
        <dbReference type="SAM" id="MobiDB-lite"/>
    </source>
</evidence>
<keyword evidence="3" id="KW-1185">Reference proteome</keyword>
<dbReference type="Proteomes" id="UP001432027">
    <property type="component" value="Unassembled WGS sequence"/>
</dbReference>
<feature type="compositionally biased region" description="Low complexity" evidence="1">
    <location>
        <begin position="25"/>
        <end position="34"/>
    </location>
</feature>
<dbReference type="AlphaFoldDB" id="A0AAV5TT30"/>
<gene>
    <name evidence="2" type="ORF">PENTCL1PPCAC_19805</name>
</gene>
<feature type="compositionally biased region" description="Low complexity" evidence="1">
    <location>
        <begin position="76"/>
        <end position="103"/>
    </location>
</feature>
<feature type="non-terminal residue" evidence="2">
    <location>
        <position position="1"/>
    </location>
</feature>
<feature type="region of interest" description="Disordered" evidence="1">
    <location>
        <begin position="174"/>
        <end position="200"/>
    </location>
</feature>